<evidence type="ECO:0000313" key="2">
    <source>
        <dbReference type="Proteomes" id="UP001163321"/>
    </source>
</evidence>
<dbReference type="EMBL" id="CM047583">
    <property type="protein sequence ID" value="KAI9912517.1"/>
    <property type="molecule type" value="Genomic_DNA"/>
</dbReference>
<dbReference type="Proteomes" id="UP001163321">
    <property type="component" value="Chromosome 4"/>
</dbReference>
<comment type="caution">
    <text evidence="1">The sequence shown here is derived from an EMBL/GenBank/DDBJ whole genome shotgun (WGS) entry which is preliminary data.</text>
</comment>
<evidence type="ECO:0000313" key="1">
    <source>
        <dbReference type="EMBL" id="KAI9912517.1"/>
    </source>
</evidence>
<sequence length="500" mass="56087">MSRGASLSAADRLARLIQRYGLSIDKVATKLGWKIEKLRAFLAPHARRIKATTDIDDTAVEKLLMRYRLALAHQTLTQAPRTSLQPLESSARRSTLPTQGETKRLMRVCGTGWRAKFGRNVVDKRSIIRADITPTQLKASKEMEQHLPSSRKRKRRPIVLPLTTSPATIKTEALKEKTRNDKVETGSKRPYRDVRKRARSELLCPIRLDIDLDGVRFQDTFLVNAYVRAMATGSPDDVLAGDACDCNCSGRTHERATQSTWFSFSLLRNMIRCSRRDAIAESIRRQILLFTSCLRVPDSRGGRLYPIYLDLILDGFSLRDQFEWDLANDSLAAHAFACSLCADLNLPPPFEAAIVFSILEQVVAYRLATSGHQWIGTNPFQVEQGTTCSSGYMETMPRLDEIVRDTEDAQLWQPVLSELSREEVTYFTERVQATRAPTSSAKSVAAKEQPHARANRAARSTTLSKVRLRGLHLVVVGPSSSMLTTLCWRPKAGHSPSTPH</sequence>
<accession>A0ACC0W186</accession>
<keyword evidence="2" id="KW-1185">Reference proteome</keyword>
<proteinExistence type="predicted"/>
<organism evidence="1 2">
    <name type="scientific">Peronosclerospora sorghi</name>
    <dbReference type="NCBI Taxonomy" id="230839"/>
    <lineage>
        <taxon>Eukaryota</taxon>
        <taxon>Sar</taxon>
        <taxon>Stramenopiles</taxon>
        <taxon>Oomycota</taxon>
        <taxon>Peronosporomycetes</taxon>
        <taxon>Peronosporales</taxon>
        <taxon>Peronosporaceae</taxon>
        <taxon>Peronosclerospora</taxon>
    </lineage>
</organism>
<reference evidence="1 2" key="1">
    <citation type="journal article" date="2022" name="bioRxiv">
        <title>The genome of the oomycete Peronosclerospora sorghi, a cosmopolitan pathogen of maize and sorghum, is inflated with dispersed pseudogenes.</title>
        <authorList>
            <person name="Fletcher K."/>
            <person name="Martin F."/>
            <person name="Isakeit T."/>
            <person name="Cavanaugh K."/>
            <person name="Magill C."/>
            <person name="Michelmore R."/>
        </authorList>
    </citation>
    <scope>NUCLEOTIDE SEQUENCE [LARGE SCALE GENOMIC DNA]</scope>
    <source>
        <strain evidence="1">P6</strain>
    </source>
</reference>
<gene>
    <name evidence="1" type="ORF">PsorP6_005608</name>
</gene>
<protein>
    <submittedName>
        <fullName evidence="1">Uncharacterized protein</fullName>
    </submittedName>
</protein>
<name>A0ACC0W186_9STRA</name>